<dbReference type="SUPFAM" id="SSF54626">
    <property type="entry name" value="Chalcone isomerase"/>
    <property type="match status" value="1"/>
</dbReference>
<dbReference type="EMBL" id="UOFH01000006">
    <property type="protein sequence ID" value="VAW58315.1"/>
    <property type="molecule type" value="Genomic_DNA"/>
</dbReference>
<dbReference type="InterPro" id="IPR016088">
    <property type="entry name" value="Chalcone_isomerase_3-sand"/>
</dbReference>
<dbReference type="PANTHER" id="PTHR47698:SF2">
    <property type="entry name" value="FATTY-ACID-BINDING PROTEIN 3, CHLOROPLASTIC"/>
    <property type="match status" value="1"/>
</dbReference>
<dbReference type="PANTHER" id="PTHR47698">
    <property type="entry name" value="FATTY-ACID-BINDING PROTEIN 3, CHLOROPLASTIC"/>
    <property type="match status" value="1"/>
</dbReference>
<evidence type="ECO:0000259" key="1">
    <source>
        <dbReference type="Pfam" id="PF16036"/>
    </source>
</evidence>
<dbReference type="Gene3D" id="3.50.70.10">
    <property type="match status" value="1"/>
</dbReference>
<reference evidence="2" key="1">
    <citation type="submission" date="2018-06" db="EMBL/GenBank/DDBJ databases">
        <authorList>
            <person name="Zhirakovskaya E."/>
        </authorList>
    </citation>
    <scope>NUCLEOTIDE SEQUENCE</scope>
</reference>
<dbReference type="GO" id="GO:0016872">
    <property type="term" value="F:intramolecular lyase activity"/>
    <property type="evidence" value="ECO:0007669"/>
    <property type="project" value="InterPro"/>
</dbReference>
<sequence length="194" mass="21714">MKKIIILMSIVLSFFIVNTASARKLADVNIGEQISIEGVDAPLILNGAGIRSKFFFKIYVGALYLPKKQNNAEAILKSAQANRVLMHFLYDEVEKKKLVDAWVDGFEENVSSDVFSALKDRLKKFNEMFSDVQKGDVVLLDYIPQKGTRVTIKNKVKGIIEGADFNRALLSVWLGDEPVTDDLKDAMLGILEED</sequence>
<dbReference type="AlphaFoldDB" id="A0A3B0WQR4"/>
<protein>
    <submittedName>
        <fullName evidence="2">FIG026291: Hypothetical periplasmic protein</fullName>
    </submittedName>
</protein>
<evidence type="ECO:0000313" key="2">
    <source>
        <dbReference type="EMBL" id="VAW58315.1"/>
    </source>
</evidence>
<accession>A0A3B0WQR4</accession>
<feature type="domain" description="Chalcone isomerase" evidence="1">
    <location>
        <begin position="22"/>
        <end position="189"/>
    </location>
</feature>
<proteinExistence type="predicted"/>
<dbReference type="InterPro" id="IPR016087">
    <property type="entry name" value="Chalcone_isomerase"/>
</dbReference>
<dbReference type="Pfam" id="PF16036">
    <property type="entry name" value="Chalcone_3"/>
    <property type="match status" value="1"/>
</dbReference>
<gene>
    <name evidence="2" type="ORF">MNBD_GAMMA08-2650</name>
</gene>
<name>A0A3B0WQR4_9ZZZZ</name>
<dbReference type="InterPro" id="IPR036298">
    <property type="entry name" value="Chalcone_isomerase_sf"/>
</dbReference>
<organism evidence="2">
    <name type="scientific">hydrothermal vent metagenome</name>
    <dbReference type="NCBI Taxonomy" id="652676"/>
    <lineage>
        <taxon>unclassified sequences</taxon>
        <taxon>metagenomes</taxon>
        <taxon>ecological metagenomes</taxon>
    </lineage>
</organism>